<feature type="transmembrane region" description="Helical" evidence="1">
    <location>
        <begin position="44"/>
        <end position="64"/>
    </location>
</feature>
<protein>
    <submittedName>
        <fullName evidence="2">Uncharacterized protein</fullName>
    </submittedName>
</protein>
<dbReference type="AlphaFoldDB" id="A0AAD0AKT3"/>
<dbReference type="EMBL" id="CP024700">
    <property type="protein sequence ID" value="ATV61275.1"/>
    <property type="molecule type" value="Genomic_DNA"/>
</dbReference>
<proteinExistence type="predicted"/>
<feature type="transmembrane region" description="Helical" evidence="1">
    <location>
        <begin position="70"/>
        <end position="89"/>
    </location>
</feature>
<feature type="transmembrane region" description="Helical" evidence="1">
    <location>
        <begin position="96"/>
        <end position="116"/>
    </location>
</feature>
<keyword evidence="1" id="KW-1133">Transmembrane helix</keyword>
<reference evidence="2 3" key="1">
    <citation type="submission" date="2017-11" db="EMBL/GenBank/DDBJ databases">
        <title>Genome sequencing of Fusobacterium periodonticum KCOM 1263.</title>
        <authorList>
            <person name="Kook J.-K."/>
            <person name="Park S.-N."/>
            <person name="Lim Y.K."/>
        </authorList>
    </citation>
    <scope>NUCLEOTIDE SEQUENCE [LARGE SCALE GENOMIC DNA]</scope>
    <source>
        <strain evidence="2 3">KCOM 1263</strain>
    </source>
</reference>
<name>A0AAD0AKT3_9FUSO</name>
<feature type="transmembrane region" description="Helical" evidence="1">
    <location>
        <begin position="18"/>
        <end position="37"/>
    </location>
</feature>
<dbReference type="Proteomes" id="UP000228552">
    <property type="component" value="Chromosome"/>
</dbReference>
<evidence type="ECO:0000313" key="2">
    <source>
        <dbReference type="EMBL" id="ATV61275.1"/>
    </source>
</evidence>
<keyword evidence="1" id="KW-0472">Membrane</keyword>
<organism evidence="2 3">
    <name type="scientific">Fusobacterium pseudoperiodonticum</name>
    <dbReference type="NCBI Taxonomy" id="2663009"/>
    <lineage>
        <taxon>Bacteria</taxon>
        <taxon>Fusobacteriati</taxon>
        <taxon>Fusobacteriota</taxon>
        <taxon>Fusobacteriia</taxon>
        <taxon>Fusobacteriales</taxon>
        <taxon>Fusobacteriaceae</taxon>
        <taxon>Fusobacterium</taxon>
    </lineage>
</organism>
<keyword evidence="1" id="KW-0812">Transmembrane</keyword>
<sequence length="125" mass="14576">MNNGNFLKEIINYLESNYLIFLIFYMLIVMVQLLVLYKKSSKIRILLFLLHKIIAFVAIGYLLLYCKNILGFYLYVIGVVTLAFSCSIIKKEKIEILELFLMGDINLIVALLLILYNMELLKVVK</sequence>
<accession>A0AAD0AKT3</accession>
<evidence type="ECO:0000313" key="3">
    <source>
        <dbReference type="Proteomes" id="UP000228552"/>
    </source>
</evidence>
<gene>
    <name evidence="2" type="ORF">CTM74_05175</name>
</gene>
<evidence type="ECO:0000256" key="1">
    <source>
        <dbReference type="SAM" id="Phobius"/>
    </source>
</evidence>
<dbReference type="RefSeq" id="WP_099987252.1">
    <property type="nucleotide sequence ID" value="NZ_CP024700.1"/>
</dbReference>
<keyword evidence="3" id="KW-1185">Reference proteome</keyword>